<dbReference type="InterPro" id="IPR009030">
    <property type="entry name" value="Growth_fac_rcpt_cys_sf"/>
</dbReference>
<dbReference type="SMART" id="SM00181">
    <property type="entry name" value="EGF"/>
    <property type="match status" value="2"/>
</dbReference>
<evidence type="ECO:0000256" key="4">
    <source>
        <dbReference type="ARBA" id="ARBA00022729"/>
    </source>
</evidence>
<evidence type="ECO:0000259" key="13">
    <source>
        <dbReference type="PROSITE" id="PS50024"/>
    </source>
</evidence>
<sequence length="623" mass="65674">MFVVRLILFLCLAVAVFGQTPTPTNAPAMKDPVATPTTKDPAATPTTEDPASTPTTEDPAATPTTEDPAATPATKDPVATPTTKDPAETPTTKDLAETPTTKDPAETPTTKDLAATPTTKDPSATPTTKDPSATPTTKDPAATPTTKDPAATPTTKDPAATPTTKDPVATTEGPTATTPTEASTTSSKPDPCVSHPCKGGSSCQPGYGSHFTCLCLAGQRYSETRRQCEEAQVFPGSLLLPKMPFEEDMTDPQSNIFNVTAADLTTLMGKILGTQAGYIDSTVLKLSKMPGGSARTFWSQPGGVNVTMENNFELDSIIEEGHIKAKIQGAINVCAKTGALCLDDLLNSATYEETDLCHLYRKPCEDATTTCKSSNGRPECTCQDNYVKSEYSIRTCKACESGKKAVNGVCIDCSFGYSGLNCNESWKLTLVIVGTVLGALLLITLIMLPVVARKTSKKSSSKKSSRNAEVPTYTSPYPTKDFRASTLTNGGVTNASSGFAGVPKIPRAVPNNNSWDRGSNLEMTESGSRQALVTKGDKGGIGGYQNPDDTRNFNDRKPYQSGGQGNNPYQSAGQGNNPYQSGGQGNNPYQSGGQGNNPYQSGGQGNNPYQSRLQDNNPYQSRG</sequence>
<keyword evidence="11" id="KW-0812">Transmembrane</keyword>
<feature type="domain" description="SEA" evidence="13">
    <location>
        <begin position="230"/>
        <end position="354"/>
    </location>
</feature>
<evidence type="ECO:0000256" key="2">
    <source>
        <dbReference type="ARBA" id="ARBA00022475"/>
    </source>
</evidence>
<dbReference type="GO" id="GO:0005886">
    <property type="term" value="C:plasma membrane"/>
    <property type="evidence" value="ECO:0007669"/>
    <property type="project" value="UniProtKB-SubCell"/>
</dbReference>
<keyword evidence="8" id="KW-0325">Glycoprotein</keyword>
<comment type="caution">
    <text evidence="9">Lacks conserved residue(s) required for the propagation of feature annotation.</text>
</comment>
<evidence type="ECO:0000256" key="12">
    <source>
        <dbReference type="SAM" id="SignalP"/>
    </source>
</evidence>
<evidence type="ECO:0000256" key="8">
    <source>
        <dbReference type="ARBA" id="ARBA00023180"/>
    </source>
</evidence>
<proteinExistence type="predicted"/>
<feature type="compositionally biased region" description="Polar residues" evidence="10">
    <location>
        <begin position="485"/>
        <end position="497"/>
    </location>
</feature>
<keyword evidence="3 9" id="KW-0245">EGF-like domain</keyword>
<dbReference type="Pfam" id="PF01390">
    <property type="entry name" value="SEA"/>
    <property type="match status" value="1"/>
</dbReference>
<dbReference type="PROSITE" id="PS50024">
    <property type="entry name" value="SEA"/>
    <property type="match status" value="1"/>
</dbReference>
<keyword evidence="7" id="KW-1015">Disulfide bond</keyword>
<dbReference type="Proteomes" id="UP000314982">
    <property type="component" value="Unassembled WGS sequence"/>
</dbReference>
<feature type="domain" description="EGF-like" evidence="14">
    <location>
        <begin position="188"/>
        <end position="229"/>
    </location>
</feature>
<evidence type="ECO:0000313" key="16">
    <source>
        <dbReference type="Proteomes" id="UP000314982"/>
    </source>
</evidence>
<reference evidence="15" key="3">
    <citation type="submission" date="2025-09" db="UniProtKB">
        <authorList>
            <consortium name="Ensembl"/>
        </authorList>
    </citation>
    <scope>IDENTIFICATION</scope>
</reference>
<dbReference type="GeneTree" id="ENSGT00710000106813"/>
<feature type="signal peptide" evidence="12">
    <location>
        <begin position="1"/>
        <end position="18"/>
    </location>
</feature>
<keyword evidence="4 12" id="KW-0732">Signal</keyword>
<evidence type="ECO:0000256" key="5">
    <source>
        <dbReference type="ARBA" id="ARBA00022737"/>
    </source>
</evidence>
<keyword evidence="5" id="KW-0677">Repeat</keyword>
<feature type="region of interest" description="Disordered" evidence="10">
    <location>
        <begin position="456"/>
        <end position="623"/>
    </location>
</feature>
<feature type="region of interest" description="Disordered" evidence="10">
    <location>
        <begin position="20"/>
        <end position="199"/>
    </location>
</feature>
<evidence type="ECO:0000313" key="15">
    <source>
        <dbReference type="Ensembl" id="ENSHHUP00000005839.1"/>
    </source>
</evidence>
<reference evidence="15" key="2">
    <citation type="submission" date="2025-08" db="UniProtKB">
        <authorList>
            <consortium name="Ensembl"/>
        </authorList>
    </citation>
    <scope>IDENTIFICATION</scope>
</reference>
<keyword evidence="16" id="KW-1185">Reference proteome</keyword>
<feature type="compositionally biased region" description="Basic and acidic residues" evidence="10">
    <location>
        <begin position="548"/>
        <end position="558"/>
    </location>
</feature>
<keyword evidence="2" id="KW-1003">Cell membrane</keyword>
<dbReference type="STRING" id="62062.ENSHHUP00000005839"/>
<evidence type="ECO:0000256" key="10">
    <source>
        <dbReference type="SAM" id="MobiDB-lite"/>
    </source>
</evidence>
<evidence type="ECO:0000256" key="1">
    <source>
        <dbReference type="ARBA" id="ARBA00004236"/>
    </source>
</evidence>
<evidence type="ECO:0000256" key="9">
    <source>
        <dbReference type="PROSITE-ProRule" id="PRU00076"/>
    </source>
</evidence>
<keyword evidence="6 11" id="KW-0472">Membrane</keyword>
<feature type="compositionally biased region" description="Polar residues" evidence="10">
    <location>
        <begin position="510"/>
        <end position="531"/>
    </location>
</feature>
<comment type="subcellular location">
    <subcellularLocation>
        <location evidence="1">Cell membrane</location>
    </subcellularLocation>
</comment>
<dbReference type="PROSITE" id="PS50026">
    <property type="entry name" value="EGF_3"/>
    <property type="match status" value="1"/>
</dbReference>
<dbReference type="PANTHER" id="PTHR24037">
    <property type="entry name" value="HEART DEVELOPMENT PROTEIN WITH EGF-LIKE DOMAINS 1"/>
    <property type="match status" value="1"/>
</dbReference>
<dbReference type="AlphaFoldDB" id="A0A4W5K147"/>
<keyword evidence="11" id="KW-1133">Transmembrane helix</keyword>
<dbReference type="SUPFAM" id="SSF57184">
    <property type="entry name" value="Growth factor receptor domain"/>
    <property type="match status" value="1"/>
</dbReference>
<dbReference type="PANTHER" id="PTHR24037:SF10">
    <property type="entry name" value="MUCIN-13"/>
    <property type="match status" value="1"/>
</dbReference>
<feature type="chain" id="PRO_5021383059" evidence="12">
    <location>
        <begin position="19"/>
        <end position="623"/>
    </location>
</feature>
<reference evidence="16" key="1">
    <citation type="submission" date="2018-06" db="EMBL/GenBank/DDBJ databases">
        <title>Genome assembly of Danube salmon.</title>
        <authorList>
            <person name="Macqueen D.J."/>
            <person name="Gundappa M.K."/>
        </authorList>
    </citation>
    <scope>NUCLEOTIDE SEQUENCE [LARGE SCALE GENOMIC DNA]</scope>
</reference>
<accession>A0A4W5K147</accession>
<name>A0A4W5K147_9TELE</name>
<organism evidence="15 16">
    <name type="scientific">Hucho hucho</name>
    <name type="common">huchen</name>
    <dbReference type="NCBI Taxonomy" id="62062"/>
    <lineage>
        <taxon>Eukaryota</taxon>
        <taxon>Metazoa</taxon>
        <taxon>Chordata</taxon>
        <taxon>Craniata</taxon>
        <taxon>Vertebrata</taxon>
        <taxon>Euteleostomi</taxon>
        <taxon>Actinopterygii</taxon>
        <taxon>Neopterygii</taxon>
        <taxon>Teleostei</taxon>
        <taxon>Protacanthopterygii</taxon>
        <taxon>Salmoniformes</taxon>
        <taxon>Salmonidae</taxon>
        <taxon>Salmoninae</taxon>
        <taxon>Hucho</taxon>
    </lineage>
</organism>
<dbReference type="InterPro" id="IPR036364">
    <property type="entry name" value="SEA_dom_sf"/>
</dbReference>
<evidence type="ECO:0000259" key="14">
    <source>
        <dbReference type="PROSITE" id="PS50026"/>
    </source>
</evidence>
<dbReference type="SUPFAM" id="SSF82671">
    <property type="entry name" value="SEA domain"/>
    <property type="match status" value="1"/>
</dbReference>
<protein>
    <submittedName>
        <fullName evidence="15">Mucin 13b, cell surface associated</fullName>
    </submittedName>
</protein>
<dbReference type="InterPro" id="IPR000742">
    <property type="entry name" value="EGF"/>
</dbReference>
<dbReference type="Ensembl" id="ENSHHUT00000006021.1">
    <property type="protein sequence ID" value="ENSHHUP00000005839.1"/>
    <property type="gene ID" value="ENSHHUG00000003609.1"/>
</dbReference>
<evidence type="ECO:0000256" key="3">
    <source>
        <dbReference type="ARBA" id="ARBA00022536"/>
    </source>
</evidence>
<feature type="compositionally biased region" description="Low complexity" evidence="10">
    <location>
        <begin position="31"/>
        <end position="84"/>
    </location>
</feature>
<feature type="compositionally biased region" description="Polar residues" evidence="10">
    <location>
        <begin position="566"/>
        <end position="623"/>
    </location>
</feature>
<dbReference type="InterPro" id="IPR000082">
    <property type="entry name" value="SEA_dom"/>
</dbReference>
<evidence type="ECO:0000256" key="7">
    <source>
        <dbReference type="ARBA" id="ARBA00023157"/>
    </source>
</evidence>
<feature type="compositionally biased region" description="Basic residues" evidence="10">
    <location>
        <begin position="456"/>
        <end position="465"/>
    </location>
</feature>
<evidence type="ECO:0000256" key="6">
    <source>
        <dbReference type="ARBA" id="ARBA00023136"/>
    </source>
</evidence>
<feature type="compositionally biased region" description="Low complexity" evidence="10">
    <location>
        <begin position="114"/>
        <end position="187"/>
    </location>
</feature>
<evidence type="ECO:0000256" key="11">
    <source>
        <dbReference type="SAM" id="Phobius"/>
    </source>
</evidence>
<feature type="transmembrane region" description="Helical" evidence="11">
    <location>
        <begin position="428"/>
        <end position="452"/>
    </location>
</feature>